<dbReference type="EMBL" id="CADCVA010000325">
    <property type="protein sequence ID" value="CAA9437259.1"/>
    <property type="molecule type" value="Genomic_DNA"/>
</dbReference>
<sequence length="91" mass="10792">MPQSEKRSFWDRLFNRDRPSQREERVLEYIMHRVGEGAHLGDVVNEEYVRRNASSREVEEICARPELVQAAREHLQQDFGSGELDPNRRPE</sequence>
<dbReference type="AlphaFoldDB" id="A0A6J4Q7W4"/>
<name>A0A6J4Q7W4_9ACTN</name>
<evidence type="ECO:0000313" key="1">
    <source>
        <dbReference type="EMBL" id="CAA9437259.1"/>
    </source>
</evidence>
<proteinExistence type="predicted"/>
<protein>
    <submittedName>
        <fullName evidence="1">Uncharacterized protein</fullName>
    </submittedName>
</protein>
<accession>A0A6J4Q7W4</accession>
<gene>
    <name evidence="1" type="ORF">AVDCRST_MAG82-2574</name>
</gene>
<organism evidence="1">
    <name type="scientific">uncultured Rubrobacteraceae bacterium</name>
    <dbReference type="NCBI Taxonomy" id="349277"/>
    <lineage>
        <taxon>Bacteria</taxon>
        <taxon>Bacillati</taxon>
        <taxon>Actinomycetota</taxon>
        <taxon>Rubrobacteria</taxon>
        <taxon>Rubrobacterales</taxon>
        <taxon>Rubrobacteraceae</taxon>
        <taxon>environmental samples</taxon>
    </lineage>
</organism>
<reference evidence="1" key="1">
    <citation type="submission" date="2020-02" db="EMBL/GenBank/DDBJ databases">
        <authorList>
            <person name="Meier V. D."/>
        </authorList>
    </citation>
    <scope>NUCLEOTIDE SEQUENCE</scope>
    <source>
        <strain evidence="1">AVDCRST_MAG82</strain>
    </source>
</reference>